<keyword evidence="4 5" id="KW-0663">Pyridoxal phosphate</keyword>
<dbReference type="InterPro" id="IPR015422">
    <property type="entry name" value="PyrdxlP-dep_Trfase_small"/>
</dbReference>
<comment type="similarity">
    <text evidence="5">Belongs to the class-III pyridoxal-phosphate-dependent aminotransferase family. ArgD subfamily.</text>
</comment>
<dbReference type="Proteomes" id="UP000318065">
    <property type="component" value="Chromosome"/>
</dbReference>
<dbReference type="SUPFAM" id="SSF53383">
    <property type="entry name" value="PLP-dependent transferases"/>
    <property type="match status" value="1"/>
</dbReference>
<dbReference type="Pfam" id="PF00202">
    <property type="entry name" value="Aminotran_3"/>
    <property type="match status" value="1"/>
</dbReference>
<keyword evidence="3 5" id="KW-0808">Transferase</keyword>
<feature type="binding site" evidence="5">
    <location>
        <begin position="95"/>
        <end position="96"/>
    </location>
    <ligand>
        <name>pyridoxal 5'-phosphate</name>
        <dbReference type="ChEBI" id="CHEBI:597326"/>
    </ligand>
</feature>
<protein>
    <recommendedName>
        <fullName evidence="5">Acetylornithine aminotransferase</fullName>
        <shortName evidence="5">ACOAT</shortName>
        <ecNumber evidence="5">2.6.1.11</ecNumber>
    </recommendedName>
</protein>
<comment type="miscellaneous">
    <text evidence="5">May also have succinyldiaminopimelate aminotransferase activity, thus carrying out the corresponding step in lysine biosynthesis.</text>
</comment>
<dbReference type="GO" id="GO:0006526">
    <property type="term" value="P:L-arginine biosynthetic process"/>
    <property type="evidence" value="ECO:0007669"/>
    <property type="project" value="UniProtKB-UniRule"/>
</dbReference>
<dbReference type="AlphaFoldDB" id="A0A510HJJ9"/>
<dbReference type="Gene3D" id="3.40.640.10">
    <property type="entry name" value="Type I PLP-dependent aspartate aminotransferase-like (Major domain)"/>
    <property type="match status" value="1"/>
</dbReference>
<dbReference type="UniPathway" id="UPA00068">
    <property type="reaction ID" value="UER00109"/>
</dbReference>
<feature type="binding site" evidence="5">
    <location>
        <begin position="213"/>
        <end position="216"/>
    </location>
    <ligand>
        <name>pyridoxal 5'-phosphate</name>
        <dbReference type="ChEBI" id="CHEBI:597326"/>
    </ligand>
</feature>
<dbReference type="GO" id="GO:0030170">
    <property type="term" value="F:pyridoxal phosphate binding"/>
    <property type="evidence" value="ECO:0007669"/>
    <property type="project" value="InterPro"/>
</dbReference>
<feature type="modified residue" description="N6-(pyridoxal phosphate)lysine" evidence="5">
    <location>
        <position position="242"/>
    </location>
</feature>
<accession>A0A510HJJ9</accession>
<name>A0A510HJJ9_9ACTN</name>
<sequence>MTSVMETYKRLGIAPVEGRGSWLIDERGDRYLDFIAGIATNSLGHGHPALVEAVKEQAEKLIHCSNLYRVPLQEEVARMLTEATDFDRVFFCNSGTESVEAAIKLARRHAYRTAGPEKHEILTFTGSFHGRTYGGLTATAQPALHEGFAPMVGGFVHAPYGDLEAARSMVGPRTAAVLVEPIQGESGVNEPPEGFLAGLRELCDEHEALLIFDEVQTGVGRTGHLYAYQGVGVVPDVVTSAKGLGGGVPVGAVLAREEHAAALTPGSHGSTFGGNPLAMAAARAVLGVVREPSFLEEVRTKGAILKNGLRELAARVPGAQVRGRGLLLGLELGPELAPEVFRRCLREKVLVNLVGGKTLRMAPPLTVSRTEVRYALCTFRGGVEALMEAAPAEAVVA</sequence>
<proteinExistence type="inferred from homology"/>
<feature type="binding site" evidence="5">
    <location>
        <position position="128"/>
    </location>
    <ligand>
        <name>pyridoxal 5'-phosphate</name>
        <dbReference type="ChEBI" id="CHEBI:597326"/>
    </ligand>
</feature>
<reference evidence="6" key="1">
    <citation type="journal article" date="2019" name="Microbiol. Resour. Announc.">
        <title>Complete Genome Sequence of Rubrobacter xylanophilus Strain AA3-22, Isolated from Arima Onsen in Japan.</title>
        <authorList>
            <person name="Tomariguchi N."/>
            <person name="Miyazaki K."/>
        </authorList>
    </citation>
    <scope>NUCLEOTIDE SEQUENCE [LARGE SCALE GENOMIC DNA]</scope>
    <source>
        <strain evidence="6">AA3-22</strain>
    </source>
</reference>
<dbReference type="InterPro" id="IPR015424">
    <property type="entry name" value="PyrdxlP-dep_Trfase"/>
</dbReference>
<evidence type="ECO:0000313" key="7">
    <source>
        <dbReference type="Proteomes" id="UP000318065"/>
    </source>
</evidence>
<organism evidence="6 7">
    <name type="scientific">Rubrobacter xylanophilus</name>
    <dbReference type="NCBI Taxonomy" id="49319"/>
    <lineage>
        <taxon>Bacteria</taxon>
        <taxon>Bacillati</taxon>
        <taxon>Actinomycetota</taxon>
        <taxon>Rubrobacteria</taxon>
        <taxon>Rubrobacterales</taxon>
        <taxon>Rubrobacteraceae</taxon>
        <taxon>Rubrobacter</taxon>
    </lineage>
</organism>
<comment type="subcellular location">
    <subcellularLocation>
        <location evidence="5">Cytoplasm</location>
    </subcellularLocation>
</comment>
<dbReference type="GO" id="GO:0003992">
    <property type="term" value="F:N2-acetyl-L-ornithine:2-oxoglutarate 5-aminotransferase activity"/>
    <property type="evidence" value="ECO:0007669"/>
    <property type="project" value="UniProtKB-UniRule"/>
</dbReference>
<dbReference type="InterPro" id="IPR050103">
    <property type="entry name" value="Class-III_PLP-dep_AT"/>
</dbReference>
<keyword evidence="5" id="KW-0963">Cytoplasm</keyword>
<gene>
    <name evidence="6" type="primary">argD1</name>
    <name evidence="5" type="synonym">argD</name>
    <name evidence="6" type="ORF">RxyAA322_20340</name>
</gene>
<dbReference type="InterPro" id="IPR005814">
    <property type="entry name" value="Aminotrans_3"/>
</dbReference>
<dbReference type="EC" id="2.6.1.11" evidence="5"/>
<comment type="catalytic activity">
    <reaction evidence="5">
        <text>N(2)-acetyl-L-ornithine + 2-oxoglutarate = N-acetyl-L-glutamate 5-semialdehyde + L-glutamate</text>
        <dbReference type="Rhea" id="RHEA:18049"/>
        <dbReference type="ChEBI" id="CHEBI:16810"/>
        <dbReference type="ChEBI" id="CHEBI:29123"/>
        <dbReference type="ChEBI" id="CHEBI:29985"/>
        <dbReference type="ChEBI" id="CHEBI:57805"/>
        <dbReference type="EC" id="2.6.1.11"/>
    </reaction>
</comment>
<dbReference type="EMBL" id="AP019791">
    <property type="protein sequence ID" value="BBL80180.1"/>
    <property type="molecule type" value="Genomic_DNA"/>
</dbReference>
<dbReference type="InterPro" id="IPR049704">
    <property type="entry name" value="Aminotrans_3_PPA_site"/>
</dbReference>
<comment type="pathway">
    <text evidence="5">Amino-acid biosynthesis; L-arginine biosynthesis; N(2)-acetyl-L-ornithine from L-glutamate: step 4/4.</text>
</comment>
<dbReference type="PROSITE" id="PS00600">
    <property type="entry name" value="AA_TRANSFER_CLASS_3"/>
    <property type="match status" value="1"/>
</dbReference>
<dbReference type="NCBIfam" id="TIGR00707">
    <property type="entry name" value="argD"/>
    <property type="match status" value="1"/>
</dbReference>
<dbReference type="CDD" id="cd00610">
    <property type="entry name" value="OAT_like"/>
    <property type="match status" value="1"/>
</dbReference>
<dbReference type="GO" id="GO:0005737">
    <property type="term" value="C:cytoplasm"/>
    <property type="evidence" value="ECO:0007669"/>
    <property type="project" value="UniProtKB-SubCell"/>
</dbReference>
<evidence type="ECO:0000256" key="3">
    <source>
        <dbReference type="ARBA" id="ARBA00022679"/>
    </source>
</evidence>
<dbReference type="FunFam" id="3.40.640.10:FF:000004">
    <property type="entry name" value="Acetylornithine aminotransferase"/>
    <property type="match status" value="1"/>
</dbReference>
<dbReference type="NCBIfam" id="NF002325">
    <property type="entry name" value="PRK01278.1"/>
    <property type="match status" value="1"/>
</dbReference>
<dbReference type="Gene3D" id="3.90.1150.10">
    <property type="entry name" value="Aspartate Aminotransferase, domain 1"/>
    <property type="match status" value="1"/>
</dbReference>
<keyword evidence="5" id="KW-0055">Arginine biosynthesis</keyword>
<dbReference type="OrthoDB" id="4510254at2"/>
<dbReference type="PANTHER" id="PTHR11986">
    <property type="entry name" value="AMINOTRANSFERASE CLASS III"/>
    <property type="match status" value="1"/>
</dbReference>
<evidence type="ECO:0000256" key="2">
    <source>
        <dbReference type="ARBA" id="ARBA00022605"/>
    </source>
</evidence>
<dbReference type="PIRSF" id="PIRSF000521">
    <property type="entry name" value="Transaminase_4ab_Lys_Orn"/>
    <property type="match status" value="1"/>
</dbReference>
<dbReference type="InterPro" id="IPR004636">
    <property type="entry name" value="AcOrn/SuccOrn_fam"/>
</dbReference>
<keyword evidence="7" id="KW-1185">Reference proteome</keyword>
<dbReference type="GO" id="GO:0042802">
    <property type="term" value="F:identical protein binding"/>
    <property type="evidence" value="ECO:0007669"/>
    <property type="project" value="TreeGrafter"/>
</dbReference>
<feature type="binding site" evidence="5">
    <location>
        <position position="131"/>
    </location>
    <ligand>
        <name>N(2)-acetyl-L-ornithine</name>
        <dbReference type="ChEBI" id="CHEBI:57805"/>
    </ligand>
</feature>
<feature type="binding site" evidence="5">
    <location>
        <position position="270"/>
    </location>
    <ligand>
        <name>N(2)-acetyl-L-ornithine</name>
        <dbReference type="ChEBI" id="CHEBI:57805"/>
    </ligand>
</feature>
<comment type="subunit">
    <text evidence="5">Homodimer.</text>
</comment>
<keyword evidence="1 5" id="KW-0032">Aminotransferase</keyword>
<comment type="cofactor">
    <cofactor evidence="5">
        <name>pyridoxal 5'-phosphate</name>
        <dbReference type="ChEBI" id="CHEBI:597326"/>
    </cofactor>
    <text evidence="5">Binds 1 pyridoxal phosphate per subunit.</text>
</comment>
<feature type="binding site" evidence="5">
    <location>
        <position position="271"/>
    </location>
    <ligand>
        <name>pyridoxal 5'-phosphate</name>
        <dbReference type="ChEBI" id="CHEBI:597326"/>
    </ligand>
</feature>
<dbReference type="InterPro" id="IPR015421">
    <property type="entry name" value="PyrdxlP-dep_Trfase_major"/>
</dbReference>
<dbReference type="HAMAP" id="MF_01107">
    <property type="entry name" value="ArgD_aminotrans_3"/>
    <property type="match status" value="1"/>
</dbReference>
<dbReference type="PANTHER" id="PTHR11986:SF79">
    <property type="entry name" value="ACETYLORNITHINE AMINOTRANSFERASE, MITOCHONDRIAL"/>
    <property type="match status" value="1"/>
</dbReference>
<evidence type="ECO:0000256" key="5">
    <source>
        <dbReference type="HAMAP-Rule" id="MF_01107"/>
    </source>
</evidence>
<evidence type="ECO:0000256" key="4">
    <source>
        <dbReference type="ARBA" id="ARBA00022898"/>
    </source>
</evidence>
<evidence type="ECO:0000313" key="6">
    <source>
        <dbReference type="EMBL" id="BBL80180.1"/>
    </source>
</evidence>
<keyword evidence="2 5" id="KW-0028">Amino-acid biosynthesis</keyword>
<dbReference type="RefSeq" id="WP_143528214.1">
    <property type="nucleotide sequence ID" value="NZ_AP019791.1"/>
</dbReference>
<evidence type="ECO:0000256" key="1">
    <source>
        <dbReference type="ARBA" id="ARBA00022576"/>
    </source>
</evidence>